<dbReference type="Pfam" id="PF00664">
    <property type="entry name" value="ABC_membrane"/>
    <property type="match status" value="2"/>
</dbReference>
<dbReference type="PANTHER" id="PTHR24223:SF443">
    <property type="entry name" value="MULTIDRUG-RESISTANCE LIKE PROTEIN 1, ISOFORM I"/>
    <property type="match status" value="1"/>
</dbReference>
<dbReference type="SUPFAM" id="SSF52540">
    <property type="entry name" value="P-loop containing nucleoside triphosphate hydrolases"/>
    <property type="match status" value="2"/>
</dbReference>
<keyword evidence="4 11" id="KW-0812">Transmembrane</keyword>
<evidence type="ECO:0000313" key="15">
    <source>
        <dbReference type="Proteomes" id="UP001212841"/>
    </source>
</evidence>
<dbReference type="Gene3D" id="1.20.1560.10">
    <property type="entry name" value="ABC transporter type 1, transmembrane domain"/>
    <property type="match status" value="2"/>
</dbReference>
<dbReference type="SMART" id="SM00382">
    <property type="entry name" value="AAA"/>
    <property type="match status" value="2"/>
</dbReference>
<feature type="domain" description="ABC transmembrane type-1" evidence="13">
    <location>
        <begin position="147"/>
        <end position="440"/>
    </location>
</feature>
<dbReference type="PROSITE" id="PS00211">
    <property type="entry name" value="ABC_TRANSPORTER_1"/>
    <property type="match status" value="2"/>
</dbReference>
<evidence type="ECO:0000259" key="13">
    <source>
        <dbReference type="PROSITE" id="PS50929"/>
    </source>
</evidence>
<dbReference type="InterPro" id="IPR011527">
    <property type="entry name" value="ABC1_TM_dom"/>
</dbReference>
<dbReference type="Gene3D" id="3.40.50.300">
    <property type="entry name" value="P-loop containing nucleotide triphosphate hydrolases"/>
    <property type="match status" value="2"/>
</dbReference>
<keyword evidence="15" id="KW-1185">Reference proteome</keyword>
<dbReference type="InterPro" id="IPR050173">
    <property type="entry name" value="ABC_transporter_C-like"/>
</dbReference>
<feature type="compositionally biased region" description="Basic and acidic residues" evidence="10">
    <location>
        <begin position="483"/>
        <end position="507"/>
    </location>
</feature>
<evidence type="ECO:0000256" key="6">
    <source>
        <dbReference type="ARBA" id="ARBA00022741"/>
    </source>
</evidence>
<feature type="region of interest" description="Disordered" evidence="10">
    <location>
        <begin position="482"/>
        <end position="531"/>
    </location>
</feature>
<evidence type="ECO:0000256" key="1">
    <source>
        <dbReference type="ARBA" id="ARBA00004128"/>
    </source>
</evidence>
<feature type="transmembrane region" description="Helical" evidence="11">
    <location>
        <begin position="961"/>
        <end position="980"/>
    </location>
</feature>
<feature type="domain" description="ABC transporter" evidence="12">
    <location>
        <begin position="1150"/>
        <end position="1384"/>
    </location>
</feature>
<keyword evidence="3" id="KW-0813">Transport</keyword>
<evidence type="ECO:0000256" key="9">
    <source>
        <dbReference type="ARBA" id="ARBA00023136"/>
    </source>
</evidence>
<name>A0AAD5SNA9_9FUNG</name>
<keyword evidence="7" id="KW-0067">ATP-binding</keyword>
<feature type="transmembrane region" description="Helical" evidence="11">
    <location>
        <begin position="1046"/>
        <end position="1067"/>
    </location>
</feature>
<dbReference type="InterPro" id="IPR027417">
    <property type="entry name" value="P-loop_NTPase"/>
</dbReference>
<evidence type="ECO:0000256" key="11">
    <source>
        <dbReference type="SAM" id="Phobius"/>
    </source>
</evidence>
<comment type="caution">
    <text evidence="14">The sequence shown here is derived from an EMBL/GenBank/DDBJ whole genome shotgun (WGS) entry which is preliminary data.</text>
</comment>
<protein>
    <submittedName>
        <fullName evidence="14">Uncharacterized protein</fullName>
    </submittedName>
</protein>
<dbReference type="Pfam" id="PF00005">
    <property type="entry name" value="ABC_tran"/>
    <property type="match status" value="2"/>
</dbReference>
<dbReference type="GO" id="GO:0000329">
    <property type="term" value="C:fungal-type vacuole membrane"/>
    <property type="evidence" value="ECO:0007669"/>
    <property type="project" value="UniProtKB-ARBA"/>
</dbReference>
<comment type="subcellular location">
    <subcellularLocation>
        <location evidence="1">Vacuole membrane</location>
        <topology evidence="1">Multi-pass membrane protein</topology>
    </subcellularLocation>
</comment>
<evidence type="ECO:0000256" key="8">
    <source>
        <dbReference type="ARBA" id="ARBA00022989"/>
    </source>
</evidence>
<evidence type="ECO:0000259" key="12">
    <source>
        <dbReference type="PROSITE" id="PS50893"/>
    </source>
</evidence>
<keyword evidence="6" id="KW-0547">Nucleotide-binding</keyword>
<dbReference type="FunFam" id="3.40.50.300:FF:000610">
    <property type="entry name" value="Multidrug resistance-associated ABC transporter"/>
    <property type="match status" value="1"/>
</dbReference>
<feature type="compositionally biased region" description="Polar residues" evidence="10">
    <location>
        <begin position="31"/>
        <end position="43"/>
    </location>
</feature>
<dbReference type="Proteomes" id="UP001212841">
    <property type="component" value="Unassembled WGS sequence"/>
</dbReference>
<organism evidence="14 15">
    <name type="scientific">Rhizophlyctis rosea</name>
    <dbReference type="NCBI Taxonomy" id="64517"/>
    <lineage>
        <taxon>Eukaryota</taxon>
        <taxon>Fungi</taxon>
        <taxon>Fungi incertae sedis</taxon>
        <taxon>Chytridiomycota</taxon>
        <taxon>Chytridiomycota incertae sedis</taxon>
        <taxon>Chytridiomycetes</taxon>
        <taxon>Rhizophlyctidales</taxon>
        <taxon>Rhizophlyctidaceae</taxon>
        <taxon>Rhizophlyctis</taxon>
    </lineage>
</organism>
<evidence type="ECO:0000256" key="4">
    <source>
        <dbReference type="ARBA" id="ARBA00022692"/>
    </source>
</evidence>
<keyword evidence="8 11" id="KW-1133">Transmembrane helix</keyword>
<feature type="domain" description="ABC transporter" evidence="12">
    <location>
        <begin position="505"/>
        <end position="736"/>
    </location>
</feature>
<dbReference type="PROSITE" id="PS50893">
    <property type="entry name" value="ABC_TRANSPORTER_2"/>
    <property type="match status" value="2"/>
</dbReference>
<dbReference type="CDD" id="cd03244">
    <property type="entry name" value="ABCC_MRP_domain2"/>
    <property type="match status" value="1"/>
</dbReference>
<dbReference type="GO" id="GO:0140359">
    <property type="term" value="F:ABC-type transporter activity"/>
    <property type="evidence" value="ECO:0007669"/>
    <property type="project" value="InterPro"/>
</dbReference>
<dbReference type="SUPFAM" id="SSF90123">
    <property type="entry name" value="ABC transporter transmembrane region"/>
    <property type="match status" value="2"/>
</dbReference>
<feature type="transmembrane region" description="Helical" evidence="11">
    <location>
        <begin position="271"/>
        <end position="295"/>
    </location>
</feature>
<evidence type="ECO:0000256" key="7">
    <source>
        <dbReference type="ARBA" id="ARBA00022840"/>
    </source>
</evidence>
<dbReference type="PANTHER" id="PTHR24223">
    <property type="entry name" value="ATP-BINDING CASSETTE SUB-FAMILY C"/>
    <property type="match status" value="1"/>
</dbReference>
<reference evidence="14" key="1">
    <citation type="submission" date="2020-05" db="EMBL/GenBank/DDBJ databases">
        <title>Phylogenomic resolution of chytrid fungi.</title>
        <authorList>
            <person name="Stajich J.E."/>
            <person name="Amses K."/>
            <person name="Simmons R."/>
            <person name="Seto K."/>
            <person name="Myers J."/>
            <person name="Bonds A."/>
            <person name="Quandt C.A."/>
            <person name="Barry K."/>
            <person name="Liu P."/>
            <person name="Grigoriev I."/>
            <person name="Longcore J.E."/>
            <person name="James T.Y."/>
        </authorList>
    </citation>
    <scope>NUCLEOTIDE SEQUENCE</scope>
    <source>
        <strain evidence="14">JEL0318</strain>
    </source>
</reference>
<dbReference type="FunFam" id="1.20.1560.10:FF:000006">
    <property type="entry name" value="ATP-binding cassette, sub-family C (CFTR/MRP), member 9"/>
    <property type="match status" value="1"/>
</dbReference>
<evidence type="ECO:0000256" key="3">
    <source>
        <dbReference type="ARBA" id="ARBA00022448"/>
    </source>
</evidence>
<accession>A0AAD5SNA9</accession>
<feature type="transmembrane region" description="Helical" evidence="11">
    <location>
        <begin position="378"/>
        <end position="405"/>
    </location>
</feature>
<comment type="similarity">
    <text evidence="2">Belongs to the ABC transporter superfamily. ABCC family. Conjugate transporter (TC 3.A.1.208) subfamily.</text>
</comment>
<evidence type="ECO:0000256" key="5">
    <source>
        <dbReference type="ARBA" id="ARBA00022737"/>
    </source>
</evidence>
<feature type="domain" description="ABC transmembrane type-1" evidence="13">
    <location>
        <begin position="832"/>
        <end position="1102"/>
    </location>
</feature>
<sequence length="1399" mass="153893">MSAAADPPPAPEPSEQPINNDAKDIKESTDALISNPSESTDTFTKSKKPKPLPKNWGPEHPFPDAKANILSRLTFTWLDPVFRVGNRQPLNASDLYHVSDQFRVKTLHDAFNTKWEEEVKLWKDGKKEKPSLGRAMMRAWAWRVLPVGIVKLLSDMASILSPFLVKYILEFVQKSRAIAEANAGNPAGQVELPPLSQGFGYAIGLFLINVAGTLFLANYFQVTSTEGMAMRGALTAAIYRKSLTLSALSRQDFNSGKVMTMVATDAQRIELFMTFGHIIWSAPFQIVVITIFLILQLGWPALVGIAILVVSTPLQIVLMRFLSKIRRSVAPLTDSRVKLTQEVLQGIRVIKFFAWEASFSEKIEEIRKKEMRQVFKRAFLGAFVTAIAFALPIFAAALAIVIYGVQNPLDPTKIFPALTWFNLLRLPLMFLPQLIVNLADMRVAVHRIGSMLTSDELQPQPEVDRNLDYAVKIENGEFAWESKPPEAEKKKEGKKVGKKKSGEKVEEVNVDASSSSSSGSDTEGPKTTSTLRNINLHIPRGTLTAVVGTVGSGKSSLLSALVGEMKRTSGHISFGGSMGYAPQQAWIQNASLRENVVFGRPWDEEKYWSAVSACALEKDLEVLESGDSTMIGERGINLSGGQKQRVNIARVTYSDPDIVLLDDPLSAVDAHVGRWLFEKCILGALQGKTRILVTHQLHFLPRVDYVLVMKDGMVAEEGTYNELMARDGEFAALMKGYGGVDSEGETSAEEEGEGVLEGKEEVKGVEVAGVEPVAAAEATKAATTTARTPATPGKALMQTEERATGSVKAGVWLAYARAGGGKYFVGGLLSIALLLQLVRVANDYWLVEWTNGRIPGFTQGAYVGIYWGLGVGQAIATYLFGLFFAFTSVRSARTLHHDAARRVLSAPVRFFDTTPLGRIINRFSKDMDGLDNTISESFRMFTITLATSISTFVLIIYATPWFAIVLVPVLIIYYFVQKVYRNVSRELKRIDSLTRSPLYAHVGETLTGLSTIRAYRDQSRFVSVNDTMIDANNSPYYLMLSAQRWLAVRLETLGTVLVFCAAAFGVISRTNENISTALLGLSLSYALQVTGTLNWCVRQFTETEVAMNAVERVEDYAYHLEQEAEYGPGAKVGKTKEEIKSLGWPRTGGIVAKDVVMRYAKDLPPVLKGVSFEIGDGEKVGVVGRTGSGKSSLMIALFRMVELSGGRVEVDGVDAASIPLNELRAGLSIIPQDPVVFSGTVRSNLDPFNTYSDSDIWDALERAGMKERVVKEGKGLEMNVTEGGENLSVGQRQLLCLARAMLKKPKVLVLDEATANIDYETDAVIQKVLRRDFEGVTVVTIAHRLNTIIDYDRVMVLTAGEIVEYDSPKRLLDLEDGKFRAMVEETGPVNAELLRNLAK</sequence>
<dbReference type="GO" id="GO:0005524">
    <property type="term" value="F:ATP binding"/>
    <property type="evidence" value="ECO:0007669"/>
    <property type="project" value="UniProtKB-KW"/>
</dbReference>
<dbReference type="FunFam" id="1.20.1560.10:FF:000010">
    <property type="entry name" value="Multidrug resistance-associated ABC transporter"/>
    <property type="match status" value="1"/>
</dbReference>
<dbReference type="PROSITE" id="PS50929">
    <property type="entry name" value="ABC_TM1F"/>
    <property type="match status" value="2"/>
</dbReference>
<dbReference type="CDD" id="cd18597">
    <property type="entry name" value="ABC_6TM_YOR1_D1_like"/>
    <property type="match status" value="1"/>
</dbReference>
<dbReference type="CDD" id="cd18606">
    <property type="entry name" value="ABC_6TM_YOR1_D2_like"/>
    <property type="match status" value="1"/>
</dbReference>
<keyword evidence="5" id="KW-0677">Repeat</keyword>
<dbReference type="InterPro" id="IPR017871">
    <property type="entry name" value="ABC_transporter-like_CS"/>
</dbReference>
<feature type="transmembrane region" description="Helical" evidence="11">
    <location>
        <begin position="301"/>
        <end position="322"/>
    </location>
</feature>
<feature type="transmembrane region" description="Helical" evidence="11">
    <location>
        <begin position="861"/>
        <end position="886"/>
    </location>
</feature>
<dbReference type="InterPro" id="IPR003439">
    <property type="entry name" value="ABC_transporter-like_ATP-bd"/>
</dbReference>
<evidence type="ECO:0000256" key="10">
    <source>
        <dbReference type="SAM" id="MobiDB-lite"/>
    </source>
</evidence>
<evidence type="ECO:0000313" key="14">
    <source>
        <dbReference type="EMBL" id="KAJ3057372.1"/>
    </source>
</evidence>
<dbReference type="CDD" id="cd03250">
    <property type="entry name" value="ABCC_MRP_domain1"/>
    <property type="match status" value="1"/>
</dbReference>
<dbReference type="InterPro" id="IPR003593">
    <property type="entry name" value="AAA+_ATPase"/>
</dbReference>
<dbReference type="FunFam" id="3.40.50.300:FF:000997">
    <property type="entry name" value="Multidrug resistance-associated protein 1"/>
    <property type="match status" value="1"/>
</dbReference>
<feature type="region of interest" description="Disordered" evidence="10">
    <location>
        <begin position="1"/>
        <end position="60"/>
    </location>
</feature>
<evidence type="ECO:0000256" key="2">
    <source>
        <dbReference type="ARBA" id="ARBA00009726"/>
    </source>
</evidence>
<feature type="transmembrane region" description="Helical" evidence="11">
    <location>
        <begin position="199"/>
        <end position="220"/>
    </location>
</feature>
<feature type="compositionally biased region" description="Pro residues" evidence="10">
    <location>
        <begin position="1"/>
        <end position="14"/>
    </location>
</feature>
<keyword evidence="9 11" id="KW-0472">Membrane</keyword>
<proteinExistence type="inferred from homology"/>
<dbReference type="InterPro" id="IPR036640">
    <property type="entry name" value="ABC1_TM_sf"/>
</dbReference>
<feature type="transmembrane region" description="Helical" evidence="11">
    <location>
        <begin position="417"/>
        <end position="439"/>
    </location>
</feature>
<dbReference type="GO" id="GO:0016887">
    <property type="term" value="F:ATP hydrolysis activity"/>
    <property type="evidence" value="ECO:0007669"/>
    <property type="project" value="InterPro"/>
</dbReference>
<dbReference type="EMBL" id="JADGJD010000005">
    <property type="protein sequence ID" value="KAJ3057372.1"/>
    <property type="molecule type" value="Genomic_DNA"/>
</dbReference>
<gene>
    <name evidence="14" type="ORF">HK097_008467</name>
</gene>